<dbReference type="Pfam" id="PF10552">
    <property type="entry name" value="ORF6C"/>
    <property type="match status" value="1"/>
</dbReference>
<sequence length="241" mass="28277">MGLIPIIVNENNEQLVSGRELYEFLEVATPYTRWFERMTEYGFTENVDFTVIAKNVHDDTAFGGVRKIIDHAMTIDMAKEISMIQRTEKGKQARQYFIQVEKEYRKELKKTLNDPREQLRLFYQFGEQTAVRVDAIEKDVSILKETMRISGKQEADIQRAGKQKVIEVLGGKDSPAYESISKKVFATFWSEFKRYFSIPRYGELPCKQFEEALIFIAEWLPETAMRMEINQLNRQSQLFRA</sequence>
<evidence type="ECO:0000313" key="3">
    <source>
        <dbReference type="EMBL" id="STD83649.1"/>
    </source>
</evidence>
<name>A0A376H653_ENTGA</name>
<proteinExistence type="predicted"/>
<feature type="domain" description="AntA/AntB antirepressor" evidence="1">
    <location>
        <begin position="16"/>
        <end position="87"/>
    </location>
</feature>
<keyword evidence="4" id="KW-1185">Reference proteome</keyword>
<protein>
    <submittedName>
        <fullName evidence="3">Putative phage-encoded protein-like protein</fullName>
    </submittedName>
</protein>
<dbReference type="Proteomes" id="UP000254807">
    <property type="component" value="Unassembled WGS sequence"/>
</dbReference>
<feature type="domain" description="ORF6C" evidence="2">
    <location>
        <begin position="118"/>
        <end position="229"/>
    </location>
</feature>
<dbReference type="InterPro" id="IPR013557">
    <property type="entry name" value="AntA/B_antirep"/>
</dbReference>
<evidence type="ECO:0000313" key="4">
    <source>
        <dbReference type="Proteomes" id="UP000254807"/>
    </source>
</evidence>
<dbReference type="Pfam" id="PF08346">
    <property type="entry name" value="AntA"/>
    <property type="match status" value="1"/>
</dbReference>
<dbReference type="RefSeq" id="WP_071870213.1">
    <property type="nucleotide sequence ID" value="NZ_JARPZP010000014.1"/>
</dbReference>
<dbReference type="AlphaFoldDB" id="A0A376H653"/>
<reference evidence="3 4" key="1">
    <citation type="submission" date="2018-06" db="EMBL/GenBank/DDBJ databases">
        <authorList>
            <consortium name="Pathogen Informatics"/>
            <person name="Doyle S."/>
        </authorList>
    </citation>
    <scope>NUCLEOTIDE SEQUENCE [LARGE SCALE GENOMIC DNA]</scope>
    <source>
        <strain evidence="3 4">NCTC12360</strain>
    </source>
</reference>
<dbReference type="EMBL" id="UFYW01000001">
    <property type="protein sequence ID" value="STD83649.1"/>
    <property type="molecule type" value="Genomic_DNA"/>
</dbReference>
<evidence type="ECO:0000259" key="2">
    <source>
        <dbReference type="Pfam" id="PF10552"/>
    </source>
</evidence>
<evidence type="ECO:0000259" key="1">
    <source>
        <dbReference type="Pfam" id="PF08346"/>
    </source>
</evidence>
<accession>A0A376H653</accession>
<gene>
    <name evidence="3" type="ORF">NCTC12360_02122</name>
</gene>
<organism evidence="3 4">
    <name type="scientific">Enterococcus gallinarum</name>
    <dbReference type="NCBI Taxonomy" id="1353"/>
    <lineage>
        <taxon>Bacteria</taxon>
        <taxon>Bacillati</taxon>
        <taxon>Bacillota</taxon>
        <taxon>Bacilli</taxon>
        <taxon>Lactobacillales</taxon>
        <taxon>Enterococcaceae</taxon>
        <taxon>Enterococcus</taxon>
    </lineage>
</organism>
<dbReference type="InterPro" id="IPR018878">
    <property type="entry name" value="ORF6C_dom"/>
</dbReference>